<evidence type="ECO:0000256" key="1">
    <source>
        <dbReference type="SAM" id="MobiDB-lite"/>
    </source>
</evidence>
<feature type="transmembrane region" description="Helical" evidence="2">
    <location>
        <begin position="191"/>
        <end position="212"/>
    </location>
</feature>
<feature type="domain" description="VanZ-like" evidence="3">
    <location>
        <begin position="49"/>
        <end position="179"/>
    </location>
</feature>
<dbReference type="Proteomes" id="UP000253090">
    <property type="component" value="Unassembled WGS sequence"/>
</dbReference>
<evidence type="ECO:0000313" key="5">
    <source>
        <dbReference type="Proteomes" id="UP000253090"/>
    </source>
</evidence>
<comment type="caution">
    <text evidence="4">The sequence shown here is derived from an EMBL/GenBank/DDBJ whole genome shotgun (WGS) entry which is preliminary data.</text>
</comment>
<dbReference type="PANTHER" id="PTHR36834:SF1">
    <property type="entry name" value="INTEGRAL MEMBRANE PROTEIN"/>
    <property type="match status" value="1"/>
</dbReference>
<feature type="transmembrane region" description="Helical" evidence="2">
    <location>
        <begin position="162"/>
        <end position="179"/>
    </location>
</feature>
<evidence type="ECO:0000256" key="2">
    <source>
        <dbReference type="SAM" id="Phobius"/>
    </source>
</evidence>
<organism evidence="4 5">
    <name type="scientific">Fontibacillus phaseoli</name>
    <dbReference type="NCBI Taxonomy" id="1416533"/>
    <lineage>
        <taxon>Bacteria</taxon>
        <taxon>Bacillati</taxon>
        <taxon>Bacillota</taxon>
        <taxon>Bacilli</taxon>
        <taxon>Bacillales</taxon>
        <taxon>Paenibacillaceae</taxon>
        <taxon>Fontibacillus</taxon>
    </lineage>
</organism>
<keyword evidence="2" id="KW-0472">Membrane</keyword>
<proteinExistence type="predicted"/>
<dbReference type="InterPro" id="IPR053150">
    <property type="entry name" value="Teicoplanin_resist-assoc"/>
</dbReference>
<reference evidence="4 5" key="1">
    <citation type="submission" date="2018-07" db="EMBL/GenBank/DDBJ databases">
        <title>Genomic Encyclopedia of Type Strains, Phase III (KMG-III): the genomes of soil and plant-associated and newly described type strains.</title>
        <authorList>
            <person name="Whitman W."/>
        </authorList>
    </citation>
    <scope>NUCLEOTIDE SEQUENCE [LARGE SCALE GENOMIC DNA]</scope>
    <source>
        <strain evidence="4 5">CECT 8333</strain>
    </source>
</reference>
<sequence length="345" mass="38393">MLKHMFRHEKEKNERCDRNMDSKMDGSRGDNPGKAGTSKLLLAIFYLIFIAYALIALKIILFKTIPLSALFHSGIMPSLRSINIIPFNTIIEFFTSENIDMERALANIGGNIAIFVPLGIFVAYAAHNKPLRSSFLCLLLTSFAFEVIQYVFALGSSDIDDILLNFAGGAIGVCVYKWFSKTTSSRNQFLMSLIGFFLVTGLLGGVAIRMIAPDLLPFSTAKVEYIYENDEVMAGWDEAKADLVGDLASVETNKITVYMNPKSVQTTREKEIDDEYVHIQINASTQIFASYISAEENSVISKYEEVTSSDISSLLETREVVPTVRVWLSNEDKQVAEAVLVSVID</sequence>
<feature type="compositionally biased region" description="Basic and acidic residues" evidence="1">
    <location>
        <begin position="8"/>
        <end position="28"/>
    </location>
</feature>
<dbReference type="PANTHER" id="PTHR36834">
    <property type="entry name" value="MEMBRANE PROTEIN-RELATED"/>
    <property type="match status" value="1"/>
</dbReference>
<evidence type="ECO:0000259" key="3">
    <source>
        <dbReference type="Pfam" id="PF04892"/>
    </source>
</evidence>
<dbReference type="EMBL" id="QPJW01000002">
    <property type="protein sequence ID" value="RCX21734.1"/>
    <property type="molecule type" value="Genomic_DNA"/>
</dbReference>
<keyword evidence="2" id="KW-0812">Transmembrane</keyword>
<dbReference type="InterPro" id="IPR006976">
    <property type="entry name" value="VanZ-like"/>
</dbReference>
<evidence type="ECO:0000313" key="4">
    <source>
        <dbReference type="EMBL" id="RCX21734.1"/>
    </source>
</evidence>
<accession>A0A369BQ77</accession>
<feature type="transmembrane region" description="Helical" evidence="2">
    <location>
        <begin position="104"/>
        <end position="124"/>
    </location>
</feature>
<keyword evidence="2" id="KW-1133">Transmembrane helix</keyword>
<name>A0A369BQ77_9BACL</name>
<feature type="transmembrane region" description="Helical" evidence="2">
    <location>
        <begin position="40"/>
        <end position="61"/>
    </location>
</feature>
<gene>
    <name evidence="4" type="ORF">DFP94_102491</name>
</gene>
<protein>
    <submittedName>
        <fullName evidence="4">Glycopeptide antibiotics resistance protein</fullName>
    </submittedName>
</protein>
<feature type="transmembrane region" description="Helical" evidence="2">
    <location>
        <begin position="136"/>
        <end position="156"/>
    </location>
</feature>
<keyword evidence="5" id="KW-1185">Reference proteome</keyword>
<dbReference type="AlphaFoldDB" id="A0A369BQ77"/>
<dbReference type="Pfam" id="PF04892">
    <property type="entry name" value="VanZ"/>
    <property type="match status" value="1"/>
</dbReference>
<feature type="region of interest" description="Disordered" evidence="1">
    <location>
        <begin position="1"/>
        <end position="32"/>
    </location>
</feature>
<dbReference type="OrthoDB" id="4822551at2"/>